<keyword evidence="1" id="KW-0732">Signal</keyword>
<evidence type="ECO:0000313" key="3">
    <source>
        <dbReference type="Proteomes" id="UP000269669"/>
    </source>
</evidence>
<comment type="caution">
    <text evidence="2">The sequence shown here is derived from an EMBL/GenBank/DDBJ whole genome shotgun (WGS) entry which is preliminary data.</text>
</comment>
<feature type="signal peptide" evidence="1">
    <location>
        <begin position="1"/>
        <end position="23"/>
    </location>
</feature>
<accession>A0A3R9PQ63</accession>
<dbReference type="SUPFAM" id="SSF53300">
    <property type="entry name" value="vWA-like"/>
    <property type="match status" value="1"/>
</dbReference>
<evidence type="ECO:0008006" key="4">
    <source>
        <dbReference type="Google" id="ProtNLM"/>
    </source>
</evidence>
<name>A0A3R9PQ63_9BACT</name>
<proteinExistence type="predicted"/>
<dbReference type="RefSeq" id="WP_125484151.1">
    <property type="nucleotide sequence ID" value="NZ_RSDW01000001.1"/>
</dbReference>
<keyword evidence="3" id="KW-1185">Reference proteome</keyword>
<reference evidence="2 3" key="1">
    <citation type="submission" date="2018-12" db="EMBL/GenBank/DDBJ databases">
        <title>Sequencing of bacterial isolates from soil warming experiment in Harvard Forest, Massachusetts, USA.</title>
        <authorList>
            <person name="Deangelis K."/>
        </authorList>
    </citation>
    <scope>NUCLEOTIDE SEQUENCE [LARGE SCALE GENOMIC DNA]</scope>
    <source>
        <strain evidence="2 3">EB153</strain>
    </source>
</reference>
<dbReference type="Proteomes" id="UP000269669">
    <property type="component" value="Unassembled WGS sequence"/>
</dbReference>
<evidence type="ECO:0000313" key="2">
    <source>
        <dbReference type="EMBL" id="RSL15408.1"/>
    </source>
</evidence>
<dbReference type="EMBL" id="RSDW01000001">
    <property type="protein sequence ID" value="RSL15408.1"/>
    <property type="molecule type" value="Genomic_DNA"/>
</dbReference>
<organism evidence="2 3">
    <name type="scientific">Edaphobacter aggregans</name>
    <dbReference type="NCBI Taxonomy" id="570835"/>
    <lineage>
        <taxon>Bacteria</taxon>
        <taxon>Pseudomonadati</taxon>
        <taxon>Acidobacteriota</taxon>
        <taxon>Terriglobia</taxon>
        <taxon>Terriglobales</taxon>
        <taxon>Acidobacteriaceae</taxon>
        <taxon>Edaphobacter</taxon>
    </lineage>
</organism>
<dbReference type="OrthoDB" id="112721at2"/>
<gene>
    <name evidence="2" type="ORF">EDE15_0894</name>
</gene>
<feature type="chain" id="PRO_5018586768" description="VWFA-related protein" evidence="1">
    <location>
        <begin position="24"/>
        <end position="324"/>
    </location>
</feature>
<evidence type="ECO:0000256" key="1">
    <source>
        <dbReference type="SAM" id="SignalP"/>
    </source>
</evidence>
<dbReference type="AlphaFoldDB" id="A0A3R9PQ63"/>
<sequence>MKQYRIRREVLTLFILIFATVFAARAQETAQQEAAGPTVPVRMTVTASGLSDGSAPTVSQNDVSVRQRRETLRVTKWVPARGAAAGLDLFILIDDASDTSLGSQLNDLRAFINAQPPSTSVGVGYMRNATVQIAQNFTTDHALAANALRLPLRNAGAFGSPYLSANDLMNRWPQHANRRALVMITDGIDRARRTTPTRGLNTIPDVTTTANIAQRTGTIIYGLYTPGVGHMHRNFWEATNGQNAMAQLSDRTGGEAFFLGLQAPVSFRPFLDRLQNSLDNQFLLEFGARPDRRAGLRSFNISTSVAGVELISADSGWVPAAGER</sequence>
<dbReference type="Gene3D" id="3.40.50.410">
    <property type="entry name" value="von Willebrand factor, type A domain"/>
    <property type="match status" value="1"/>
</dbReference>
<dbReference type="InterPro" id="IPR036465">
    <property type="entry name" value="vWFA_dom_sf"/>
</dbReference>
<protein>
    <recommendedName>
        <fullName evidence="4">VWFA-related protein</fullName>
    </recommendedName>
</protein>